<dbReference type="RefSeq" id="WP_235208001.1">
    <property type="nucleotide sequence ID" value="NZ_BAMD01000007.1"/>
</dbReference>
<organism evidence="1 2">
    <name type="scientific">Saccharicrinis fermentans DSM 9555 = JCM 21142</name>
    <dbReference type="NCBI Taxonomy" id="869213"/>
    <lineage>
        <taxon>Bacteria</taxon>
        <taxon>Pseudomonadati</taxon>
        <taxon>Bacteroidota</taxon>
        <taxon>Bacteroidia</taxon>
        <taxon>Marinilabiliales</taxon>
        <taxon>Marinilabiliaceae</taxon>
        <taxon>Saccharicrinis</taxon>
    </lineage>
</organism>
<dbReference type="Proteomes" id="UP000019402">
    <property type="component" value="Unassembled WGS sequence"/>
</dbReference>
<reference evidence="1 2" key="1">
    <citation type="journal article" date="2014" name="Genome Announc.">
        <title>Draft Genome Sequence of Cytophaga fermentans JCM 21142T, a Facultative Anaerobe Isolated from Marine Mud.</title>
        <authorList>
            <person name="Starns D."/>
            <person name="Oshima K."/>
            <person name="Suda W."/>
            <person name="Iino T."/>
            <person name="Yuki M."/>
            <person name="Inoue J."/>
            <person name="Kitamura K."/>
            <person name="Iida T."/>
            <person name="Darby A."/>
            <person name="Hattori M."/>
            <person name="Ohkuma M."/>
        </authorList>
    </citation>
    <scope>NUCLEOTIDE SEQUENCE [LARGE SCALE GENOMIC DNA]</scope>
    <source>
        <strain evidence="1 2">JCM 21142</strain>
    </source>
</reference>
<name>W7Y2S1_9BACT</name>
<proteinExistence type="predicted"/>
<protein>
    <submittedName>
        <fullName evidence="1">Uncharacterized protein</fullName>
    </submittedName>
</protein>
<comment type="caution">
    <text evidence="1">The sequence shown here is derived from an EMBL/GenBank/DDBJ whole genome shotgun (WGS) entry which is preliminary data.</text>
</comment>
<dbReference type="eggNOG" id="COG0330">
    <property type="taxonomic scope" value="Bacteria"/>
</dbReference>
<dbReference type="AlphaFoldDB" id="W7Y2S1"/>
<evidence type="ECO:0000313" key="1">
    <source>
        <dbReference type="EMBL" id="GAF02282.1"/>
    </source>
</evidence>
<evidence type="ECO:0000313" key="2">
    <source>
        <dbReference type="Proteomes" id="UP000019402"/>
    </source>
</evidence>
<gene>
    <name evidence="1" type="ORF">JCM21142_3911</name>
</gene>
<accession>W7Y2S1</accession>
<keyword evidence="2" id="KW-1185">Reference proteome</keyword>
<sequence length="77" mass="8857">MRVENMKKEADAKGYLLDKTLSPYKDFDWKMLMAMNAGSMDAKDNIAFAFRELAENSQKIENLNITPDLLQSLLQNK</sequence>
<dbReference type="EMBL" id="BAMD01000007">
    <property type="protein sequence ID" value="GAF02282.1"/>
    <property type="molecule type" value="Genomic_DNA"/>
</dbReference>